<evidence type="ECO:0000313" key="2">
    <source>
        <dbReference type="EMBL" id="OUE00835.1"/>
    </source>
</evidence>
<reference evidence="2 3" key="1">
    <citation type="submission" date="2016-08" db="EMBL/GenBank/DDBJ databases">
        <title>Genome sequence of Clavibacter michiganensis subsp. michiganensis strain CASJ007.</title>
        <authorList>
            <person name="Thapa S.P."/>
            <person name="Coaker G."/>
        </authorList>
    </citation>
    <scope>NUCLEOTIDE SEQUENCE [LARGE SCALE GENOMIC DNA]</scope>
    <source>
        <strain evidence="2">CASJ007</strain>
    </source>
</reference>
<dbReference type="Proteomes" id="UP000195062">
    <property type="component" value="Unassembled WGS sequence"/>
</dbReference>
<evidence type="ECO:0000256" key="1">
    <source>
        <dbReference type="SAM" id="MobiDB-lite"/>
    </source>
</evidence>
<gene>
    <name evidence="2" type="ORF">CMMCAS07_15465</name>
</gene>
<evidence type="ECO:0000313" key="3">
    <source>
        <dbReference type="Proteomes" id="UP000195062"/>
    </source>
</evidence>
<keyword evidence="3" id="KW-1185">Reference proteome</keyword>
<feature type="compositionally biased region" description="Low complexity" evidence="1">
    <location>
        <begin position="34"/>
        <end position="46"/>
    </location>
</feature>
<organism evidence="2 3">
    <name type="scientific">Clavibacter michiganensis subsp. michiganensis</name>
    <dbReference type="NCBI Taxonomy" id="33013"/>
    <lineage>
        <taxon>Bacteria</taxon>
        <taxon>Bacillati</taxon>
        <taxon>Actinomycetota</taxon>
        <taxon>Actinomycetes</taxon>
        <taxon>Micrococcales</taxon>
        <taxon>Microbacteriaceae</taxon>
        <taxon>Clavibacter</taxon>
    </lineage>
</organism>
<protein>
    <submittedName>
        <fullName evidence="2">Uncharacterized protein</fullName>
    </submittedName>
</protein>
<comment type="caution">
    <text evidence="2">The sequence shown here is derived from an EMBL/GenBank/DDBJ whole genome shotgun (WGS) entry which is preliminary data.</text>
</comment>
<accession>A0A251XFB8</accession>
<name>A0A251XFB8_CLAMM</name>
<sequence>MPALAKCQLETKRADQIASHRLAWARTTLKTRNETAVETTSTSSAAGMMRRTRRL</sequence>
<proteinExistence type="predicted"/>
<dbReference type="AlphaFoldDB" id="A0A251XFB8"/>
<dbReference type="EMBL" id="MDHH01000004">
    <property type="protein sequence ID" value="OUE00835.1"/>
    <property type="molecule type" value="Genomic_DNA"/>
</dbReference>
<feature type="region of interest" description="Disordered" evidence="1">
    <location>
        <begin position="33"/>
        <end position="55"/>
    </location>
</feature>